<keyword evidence="2" id="KW-1185">Reference proteome</keyword>
<dbReference type="Proteomes" id="UP000528322">
    <property type="component" value="Unassembled WGS sequence"/>
</dbReference>
<dbReference type="Gene3D" id="3.40.1350.10">
    <property type="match status" value="1"/>
</dbReference>
<organism evidence="1 2">
    <name type="scientific">Desulfurispira natronophila</name>
    <dbReference type="NCBI Taxonomy" id="682562"/>
    <lineage>
        <taxon>Bacteria</taxon>
        <taxon>Pseudomonadati</taxon>
        <taxon>Chrysiogenota</taxon>
        <taxon>Chrysiogenia</taxon>
        <taxon>Chrysiogenales</taxon>
        <taxon>Chrysiogenaceae</taxon>
        <taxon>Desulfurispira</taxon>
    </lineage>
</organism>
<dbReference type="AlphaFoldDB" id="A0A7W8DFV2"/>
<dbReference type="InterPro" id="IPR011856">
    <property type="entry name" value="tRNA_endonuc-like_dom_sf"/>
</dbReference>
<reference evidence="1 2" key="1">
    <citation type="submission" date="2020-08" db="EMBL/GenBank/DDBJ databases">
        <title>Genomic Encyclopedia of Type Strains, Phase IV (KMG-IV): sequencing the most valuable type-strain genomes for metagenomic binning, comparative biology and taxonomic classification.</title>
        <authorList>
            <person name="Goeker M."/>
        </authorList>
    </citation>
    <scope>NUCLEOTIDE SEQUENCE [LARGE SCALE GENOMIC DNA]</scope>
    <source>
        <strain evidence="1 2">DSM 22071</strain>
    </source>
</reference>
<comment type="caution">
    <text evidence="1">The sequence shown here is derived from an EMBL/GenBank/DDBJ whole genome shotgun (WGS) entry which is preliminary data.</text>
</comment>
<sequence>MFKIDSTANRINPLEIKRFSDLGFTERKHLQEWLENYPQALTHGDGDELLIIQKEFDGFDDTRERLDLLAIDKDGNLVIINQEARPNA</sequence>
<evidence type="ECO:0000313" key="2">
    <source>
        <dbReference type="Proteomes" id="UP000528322"/>
    </source>
</evidence>
<gene>
    <name evidence="1" type="ORF">HNR37_000124</name>
</gene>
<evidence type="ECO:0000313" key="1">
    <source>
        <dbReference type="EMBL" id="MBB5020821.1"/>
    </source>
</evidence>
<name>A0A7W8DFV2_9BACT</name>
<proteinExistence type="predicted"/>
<accession>A0A7W8DFV2</accession>
<protein>
    <submittedName>
        <fullName evidence="1">Uncharacterized protein</fullName>
    </submittedName>
</protein>
<dbReference type="GO" id="GO:0003676">
    <property type="term" value="F:nucleic acid binding"/>
    <property type="evidence" value="ECO:0007669"/>
    <property type="project" value="InterPro"/>
</dbReference>
<dbReference type="EMBL" id="JACHID010000001">
    <property type="protein sequence ID" value="MBB5020821.1"/>
    <property type="molecule type" value="Genomic_DNA"/>
</dbReference>